<dbReference type="SUPFAM" id="SSF140383">
    <property type="entry name" value="BSD domain-like"/>
    <property type="match status" value="1"/>
</dbReference>
<feature type="compositionally biased region" description="Basic and acidic residues" evidence="1">
    <location>
        <begin position="59"/>
        <end position="76"/>
    </location>
</feature>
<dbReference type="PANTHER" id="PTHR16019">
    <property type="entry name" value="SYNAPSE-ASSOCIATED PROTEIN"/>
    <property type="match status" value="1"/>
</dbReference>
<dbReference type="FunCoup" id="A0A152A349">
    <property type="interactions" value="608"/>
</dbReference>
<dbReference type="SMART" id="SM00751">
    <property type="entry name" value="BSD"/>
    <property type="match status" value="1"/>
</dbReference>
<dbReference type="PROSITE" id="PS50858">
    <property type="entry name" value="BSD"/>
    <property type="match status" value="1"/>
</dbReference>
<feature type="compositionally biased region" description="Polar residues" evidence="1">
    <location>
        <begin position="381"/>
        <end position="393"/>
    </location>
</feature>
<reference evidence="3 4" key="1">
    <citation type="submission" date="2015-12" db="EMBL/GenBank/DDBJ databases">
        <title>Dictyostelia acquired genes for synthesis and detection of signals that induce cell-type specialization by lateral gene transfer from prokaryotes.</title>
        <authorList>
            <person name="Gloeckner G."/>
            <person name="Schaap P."/>
        </authorList>
    </citation>
    <scope>NUCLEOTIDE SEQUENCE [LARGE SCALE GENOMIC DNA]</scope>
    <source>
        <strain evidence="3 4">TK</strain>
    </source>
</reference>
<dbReference type="OMA" id="MEFHYES"/>
<evidence type="ECO:0000259" key="2">
    <source>
        <dbReference type="PROSITE" id="PS50858"/>
    </source>
</evidence>
<feature type="region of interest" description="Disordered" evidence="1">
    <location>
        <begin position="381"/>
        <end position="400"/>
    </location>
</feature>
<feature type="region of interest" description="Disordered" evidence="1">
    <location>
        <begin position="59"/>
        <end position="92"/>
    </location>
</feature>
<gene>
    <name evidence="3" type="ORF">DLAC_02730</name>
</gene>
<dbReference type="OrthoDB" id="73788at2759"/>
<feature type="region of interest" description="Disordered" evidence="1">
    <location>
        <begin position="1"/>
        <end position="35"/>
    </location>
</feature>
<evidence type="ECO:0000313" key="4">
    <source>
        <dbReference type="Proteomes" id="UP000076078"/>
    </source>
</evidence>
<feature type="compositionally biased region" description="Low complexity" evidence="1">
    <location>
        <begin position="352"/>
        <end position="364"/>
    </location>
</feature>
<dbReference type="EMBL" id="LODT01000013">
    <property type="protein sequence ID" value="KYR00692.1"/>
    <property type="molecule type" value="Genomic_DNA"/>
</dbReference>
<comment type="caution">
    <text evidence="3">The sequence shown here is derived from an EMBL/GenBank/DDBJ whole genome shotgun (WGS) entry which is preliminary data.</text>
</comment>
<feature type="compositionally biased region" description="Polar residues" evidence="1">
    <location>
        <begin position="9"/>
        <end position="21"/>
    </location>
</feature>
<accession>A0A152A349</accession>
<evidence type="ECO:0000256" key="1">
    <source>
        <dbReference type="SAM" id="MobiDB-lite"/>
    </source>
</evidence>
<keyword evidence="4" id="KW-1185">Reference proteome</keyword>
<dbReference type="InParanoid" id="A0A152A349"/>
<organism evidence="3 4">
    <name type="scientific">Tieghemostelium lacteum</name>
    <name type="common">Slime mold</name>
    <name type="synonym">Dictyostelium lacteum</name>
    <dbReference type="NCBI Taxonomy" id="361077"/>
    <lineage>
        <taxon>Eukaryota</taxon>
        <taxon>Amoebozoa</taxon>
        <taxon>Evosea</taxon>
        <taxon>Eumycetozoa</taxon>
        <taxon>Dictyostelia</taxon>
        <taxon>Dictyosteliales</taxon>
        <taxon>Raperosteliaceae</taxon>
        <taxon>Tieghemostelium</taxon>
    </lineage>
</organism>
<feature type="region of interest" description="Disordered" evidence="1">
    <location>
        <begin position="337"/>
        <end position="364"/>
    </location>
</feature>
<feature type="compositionally biased region" description="Polar residues" evidence="1">
    <location>
        <begin position="139"/>
        <end position="148"/>
    </location>
</feature>
<dbReference type="Pfam" id="PF03909">
    <property type="entry name" value="BSD"/>
    <property type="match status" value="1"/>
</dbReference>
<dbReference type="PANTHER" id="PTHR16019:SF5">
    <property type="entry name" value="BSD DOMAIN-CONTAINING PROTEIN 1"/>
    <property type="match status" value="1"/>
</dbReference>
<feature type="domain" description="BSD" evidence="2">
    <location>
        <begin position="262"/>
        <end position="317"/>
    </location>
</feature>
<protein>
    <recommendedName>
        <fullName evidence="2">BSD domain-containing protein</fullName>
    </recommendedName>
</protein>
<dbReference type="Gene3D" id="1.10.3970.10">
    <property type="entry name" value="BSD domain"/>
    <property type="match status" value="1"/>
</dbReference>
<dbReference type="InterPro" id="IPR051494">
    <property type="entry name" value="BSD_domain-containing"/>
</dbReference>
<name>A0A152A349_TIELA</name>
<dbReference type="AlphaFoldDB" id="A0A152A349"/>
<sequence>MEFHYESLIQRNPQEDSNITSEKNETDSTSSEEDLVTELDKLTTNVWGSITSLVSTVKEKSSHLIQEDKPKDSSEPKEDDNEEIENKTTNEQDSISNNVWGFWSAIKEKSTGLINIYKDDIQEFRSNLQVDTDSDKSIDGTSTNTIPLSTDPLIDVMTSSSTSNNNEDTEIDREQIVSSINNLTNSIIHNNLTSPIFNKISHGITNLLSEYPPPPSSTPLTAGTTSTNKNNNIEMEESLSDEEKESFKLFLNDPIGQTYISYKNNFKIADNQKEIIDILTRQNQQHSIKESYNLLVPSKVNEFDFWCRYFFKELQIKENKLKLQGLISKDEEEVLWDNNDKEEEKDVEEEQNSNNNTIQDNNNNAIEEKLNVIESYEKVPTPTSITNTTKPIVNNNNNSHVNSNIRTTPKLINSKVPSVGGELNEWEVIDKRSTTSTEEEDWSSWE</sequence>
<dbReference type="InterPro" id="IPR005607">
    <property type="entry name" value="BSD_dom"/>
</dbReference>
<proteinExistence type="predicted"/>
<dbReference type="Proteomes" id="UP000076078">
    <property type="component" value="Unassembled WGS sequence"/>
</dbReference>
<feature type="region of interest" description="Disordered" evidence="1">
    <location>
        <begin position="132"/>
        <end position="154"/>
    </location>
</feature>
<dbReference type="GO" id="GO:0005737">
    <property type="term" value="C:cytoplasm"/>
    <property type="evidence" value="ECO:0007669"/>
    <property type="project" value="TreeGrafter"/>
</dbReference>
<dbReference type="InterPro" id="IPR035925">
    <property type="entry name" value="BSD_dom_sf"/>
</dbReference>
<evidence type="ECO:0000313" key="3">
    <source>
        <dbReference type="EMBL" id="KYR00692.1"/>
    </source>
</evidence>